<dbReference type="GO" id="GO:0005789">
    <property type="term" value="C:endoplasmic reticulum membrane"/>
    <property type="evidence" value="ECO:0007669"/>
    <property type="project" value="UniProtKB-SubCell"/>
</dbReference>
<dbReference type="Proteomes" id="UP000244309">
    <property type="component" value="Unassembled WGS sequence"/>
</dbReference>
<keyword evidence="9" id="KW-0472">Membrane</keyword>
<dbReference type="GO" id="GO:0034045">
    <property type="term" value="C:phagophore assembly site membrane"/>
    <property type="evidence" value="ECO:0007669"/>
    <property type="project" value="UniProtKB-SubCell"/>
</dbReference>
<comment type="similarity">
    <text evidence="3">Belongs to the ATG2 family.</text>
</comment>
<dbReference type="GO" id="GO:0043495">
    <property type="term" value="F:protein-membrane adaptor activity"/>
    <property type="evidence" value="ECO:0007669"/>
    <property type="project" value="TreeGrafter"/>
</dbReference>
<evidence type="ECO:0000256" key="8">
    <source>
        <dbReference type="ARBA" id="ARBA00023055"/>
    </source>
</evidence>
<dbReference type="GO" id="GO:0006869">
    <property type="term" value="P:lipid transport"/>
    <property type="evidence" value="ECO:0007669"/>
    <property type="project" value="UniProtKB-KW"/>
</dbReference>
<evidence type="ECO:0000256" key="10">
    <source>
        <dbReference type="ARBA" id="ARBA00024479"/>
    </source>
</evidence>
<comment type="catalytic activity">
    <reaction evidence="12">
        <text>a 1,2-diacyl-sn-glycero-3-phosphocholine(in) = a 1,2-diacyl-sn-glycero-3-phosphocholine(out)</text>
        <dbReference type="Rhea" id="RHEA:38571"/>
        <dbReference type="ChEBI" id="CHEBI:57643"/>
    </reaction>
</comment>
<evidence type="ECO:0000313" key="15">
    <source>
        <dbReference type="Proteomes" id="UP000244309"/>
    </source>
</evidence>
<dbReference type="PANTHER" id="PTHR13190:SF1">
    <property type="entry name" value="AUTOPHAGY-RELATED 2, ISOFORM A"/>
    <property type="match status" value="1"/>
</dbReference>
<feature type="compositionally biased region" description="Basic and acidic residues" evidence="13">
    <location>
        <begin position="1949"/>
        <end position="1961"/>
    </location>
</feature>
<keyword evidence="15" id="KW-1185">Reference proteome</keyword>
<feature type="region of interest" description="Disordered" evidence="13">
    <location>
        <begin position="506"/>
        <end position="542"/>
    </location>
</feature>
<dbReference type="GO" id="GO:0061908">
    <property type="term" value="C:phagophore"/>
    <property type="evidence" value="ECO:0007669"/>
    <property type="project" value="TreeGrafter"/>
</dbReference>
<evidence type="ECO:0000256" key="4">
    <source>
        <dbReference type="ARBA" id="ARBA00018070"/>
    </source>
</evidence>
<dbReference type="GO" id="GO:0004519">
    <property type="term" value="F:endonuclease activity"/>
    <property type="evidence" value="ECO:0007669"/>
    <property type="project" value="InterPro"/>
</dbReference>
<proteinExistence type="inferred from homology"/>
<dbReference type="GO" id="GO:0034727">
    <property type="term" value="P:piecemeal microautophagy of the nucleus"/>
    <property type="evidence" value="ECO:0007669"/>
    <property type="project" value="TreeGrafter"/>
</dbReference>
<dbReference type="GO" id="GO:0000045">
    <property type="term" value="P:autophagosome assembly"/>
    <property type="evidence" value="ECO:0007669"/>
    <property type="project" value="TreeGrafter"/>
</dbReference>
<evidence type="ECO:0000256" key="9">
    <source>
        <dbReference type="ARBA" id="ARBA00023136"/>
    </source>
</evidence>
<dbReference type="GO" id="GO:0032266">
    <property type="term" value="F:phosphatidylinositol-3-phosphate binding"/>
    <property type="evidence" value="ECO:0007669"/>
    <property type="project" value="TreeGrafter"/>
</dbReference>
<name>A0A2V1AUB5_9ASCO</name>
<evidence type="ECO:0000256" key="12">
    <source>
        <dbReference type="ARBA" id="ARBA00024631"/>
    </source>
</evidence>
<feature type="region of interest" description="Disordered" evidence="13">
    <location>
        <begin position="1998"/>
        <end position="2031"/>
    </location>
</feature>
<keyword evidence="6" id="KW-0256">Endoplasmic reticulum</keyword>
<feature type="region of interest" description="Disordered" evidence="13">
    <location>
        <begin position="1927"/>
        <end position="1961"/>
    </location>
</feature>
<dbReference type="GO" id="GO:0061709">
    <property type="term" value="P:reticulophagy"/>
    <property type="evidence" value="ECO:0007669"/>
    <property type="project" value="TreeGrafter"/>
</dbReference>
<dbReference type="Pfam" id="PF13329">
    <property type="entry name" value="ATG2_CAD"/>
    <property type="match status" value="1"/>
</dbReference>
<organism evidence="14 15">
    <name type="scientific">Candidozyma haemuli</name>
    <dbReference type="NCBI Taxonomy" id="45357"/>
    <lineage>
        <taxon>Eukaryota</taxon>
        <taxon>Fungi</taxon>
        <taxon>Dikarya</taxon>
        <taxon>Ascomycota</taxon>
        <taxon>Saccharomycotina</taxon>
        <taxon>Pichiomycetes</taxon>
        <taxon>Metschnikowiaceae</taxon>
        <taxon>Candidozyma</taxon>
    </lineage>
</organism>
<dbReference type="STRING" id="45357.A0A2V1AUB5"/>
<feature type="region of interest" description="Disordered" evidence="13">
    <location>
        <begin position="1521"/>
        <end position="1568"/>
    </location>
</feature>
<evidence type="ECO:0000256" key="13">
    <source>
        <dbReference type="SAM" id="MobiDB-lite"/>
    </source>
</evidence>
<keyword evidence="8" id="KW-0445">Lipid transport</keyword>
<gene>
    <name evidence="14" type="ORF">CXQ85_002303</name>
</gene>
<feature type="compositionally biased region" description="Acidic residues" evidence="13">
    <location>
        <begin position="1998"/>
        <end position="2008"/>
    </location>
</feature>
<dbReference type="RefSeq" id="XP_025341451.1">
    <property type="nucleotide sequence ID" value="XM_025485986.1"/>
</dbReference>
<evidence type="ECO:0000256" key="6">
    <source>
        <dbReference type="ARBA" id="ARBA00022824"/>
    </source>
</evidence>
<dbReference type="InterPro" id="IPR026849">
    <property type="entry name" value="ATG2"/>
</dbReference>
<evidence type="ECO:0000256" key="5">
    <source>
        <dbReference type="ARBA" id="ARBA00022448"/>
    </source>
</evidence>
<comment type="catalytic activity">
    <reaction evidence="10">
        <text>a 1,2-diacyl-sn-glycero-3-phospho-L-serine(in) = a 1,2-diacyl-sn-glycero-3-phospho-L-serine(out)</text>
        <dbReference type="Rhea" id="RHEA:38663"/>
        <dbReference type="ChEBI" id="CHEBI:57262"/>
    </reaction>
</comment>
<feature type="compositionally biased region" description="Acidic residues" evidence="13">
    <location>
        <begin position="627"/>
        <end position="642"/>
    </location>
</feature>
<comment type="caution">
    <text evidence="14">The sequence shown here is derived from an EMBL/GenBank/DDBJ whole genome shotgun (WGS) entry which is preliminary data.</text>
</comment>
<dbReference type="PANTHER" id="PTHR13190">
    <property type="entry name" value="AUTOPHAGY-RELATED 2, ISOFORM A"/>
    <property type="match status" value="1"/>
</dbReference>
<evidence type="ECO:0000256" key="3">
    <source>
        <dbReference type="ARBA" id="ARBA00009714"/>
    </source>
</evidence>
<dbReference type="GO" id="GO:0061723">
    <property type="term" value="P:glycophagy"/>
    <property type="evidence" value="ECO:0007669"/>
    <property type="project" value="TreeGrafter"/>
</dbReference>
<evidence type="ECO:0000256" key="7">
    <source>
        <dbReference type="ARBA" id="ARBA00023006"/>
    </source>
</evidence>
<feature type="compositionally biased region" description="Basic and acidic residues" evidence="13">
    <location>
        <begin position="612"/>
        <end position="626"/>
    </location>
</feature>
<evidence type="ECO:0000256" key="2">
    <source>
        <dbReference type="ARBA" id="ARBA00004623"/>
    </source>
</evidence>
<evidence type="ECO:0000256" key="11">
    <source>
        <dbReference type="ARBA" id="ARBA00024615"/>
    </source>
</evidence>
<dbReference type="InterPro" id="IPR007174">
    <property type="entry name" value="Las1"/>
</dbReference>
<dbReference type="GeneID" id="37007634"/>
<comment type="catalytic activity">
    <reaction evidence="11">
        <text>a 1,2-diacyl-sn-glycero-3-phosphoethanolamine(in) = a 1,2-diacyl-sn-glycero-3-phosphoethanolamine(out)</text>
        <dbReference type="Rhea" id="RHEA:38895"/>
        <dbReference type="ChEBI" id="CHEBI:64612"/>
    </reaction>
</comment>
<dbReference type="Pfam" id="PF04031">
    <property type="entry name" value="Las1"/>
    <property type="match status" value="1"/>
</dbReference>
<dbReference type="GO" id="GO:0000422">
    <property type="term" value="P:autophagy of mitochondrion"/>
    <property type="evidence" value="ECO:0007669"/>
    <property type="project" value="TreeGrafter"/>
</dbReference>
<dbReference type="GO" id="GO:0006364">
    <property type="term" value="P:rRNA processing"/>
    <property type="evidence" value="ECO:0007669"/>
    <property type="project" value="InterPro"/>
</dbReference>
<sequence length="2143" mass="238578">MAPVPGNIAPYRSNQDLIRLRQWFYGQDDISKKQLGIEKVKVYSSRGLVPHAVNATASLVAVELMEGNLSPEVLQQAYCSVLTRLVNGLLDPFQQASVAMPLSKLAKEIGLPSSFVEIRHMATHEEVPSLDHLKTIATEAKKWLLLNYWNHIVEKPATVTERDDLHHIAPSTVTADLKIYKRFRKSKIDKPQGDSEESMDYKAALDRLKHGIHRAVFQNKLIHELVFNCLIYTDSKNRDVSKRTSFKALIKIYDPLLTELGNDFQAQLLYALIQHSSEYTNYKFTSQEQEQASLWAQHLLQQLVNNSQAEAVRDGMSTHLSLLGSLSPLRGTLESILNEKVPPSDNEATQKRKFSKAPSLDELLGPSKRQNINVYPRLSVMSPQWMPQNLQKRLLLYILQQLSLFSEIDLPNLEEVSLSNIQLKDVSLDPEKVGKLPGCTLRFGELKTVEVKGGVVGGVNLNISGVDLVLATKLDDLDKEFKDMSASLAQSTANLANTVMFESDLRESSSTIPESESDSDSDSSKQNSSGSGSSNTSQTRPSALGGVMSRALEIALSRLQVNLSDVSIKVISESVDFLISIKKIAFSTNNRQHSVKVDGVKISTLRPNLDPGHGEDRAPAESRSDSESEEQDERSSEEDSADESLMSSTVFTHEEASSVYMSATAHSFAQPQGAYESSQAVHLVYIDCMDFEFEGLSPLSNLQINVDTVRSAAVPLTPTVSLVINSLAKLFRLKAHQLRKHLTSAISDDGDFASSDDELMISTDNINIKQKDESLIFGGIESFKVLKIVEGNSTDIMNFCADNSSSRSSSISADVDSTSSPSAQPSRADIRFEYFKPESRDESPEITILLSKSASIKLDDNSLSYLLNFSDSIQMVLENLNFLLTGMKQMKSAKQSSGPKPTLDNSSGADSQCVLQTSAINIELSLSSSTALSCKIFPITFNTSANNLSIQRITVESTINGQGKHLLTVPSINFKTVSETLSTYFSSQTGSSLRKERYFCNKNLHVAGITGSVTAEDLRYIKSGFMHLVSQLKARTNRVNALDHSLREFATSSKENKALNSLGQSMFVGQRRFGRHQHRPISRESESKHSASFSIQISGIDFTLFNIFPRFGDMIFSGKELKLLKVGYLLNGFIREVDVFRRHEQAKVKEPFFSRLPDSGPAIIFNHDTSEKGTTTDVAVRKFAVEYYTHWIQLFERNASQGHTTEDFVHATSPSASNQKKADLRFSFHEFVLGLHPGRLSSQIHVAVETGVSDFTFAKEQFYVKSSFRNLSLFLIDDWRNLKVDDRSAKLGLDITAAQYLGHRGFLSIGYINSTHVGVTVNTDIMAIKSRNDKLGIRGDLSLLDIKLNSDEHTIELCADSFQTLIQSLNDLKVPVSFKDDEKYRFAVDKDFRWPEELMKEIFGLSNQHGSSGDSDSPPPMPNRPDTSARDVHSGDDIEASLRKSLGSLDIGNDEDSQRGFDISFTNEHFRDNDVKNDAKILPMSLAVNVSKAKLYVFDGYDWKMTRKSLRQAVKNIEKKAQALRSKKLKHESKSSSAEGGPSKDISASAKNLAKSEQVSSDEEDIGGNDEINEVLFQSIHLGMAGESSTSNLVASMNTEMQAINMETAKDEALYPSLNVDVEQQYKELKLRRSRAHKVSIDVKNVEVYVHNYTNRDPRIDETPKGIESEMVNKVEVRIDSITVFDNVASSSWNKLLTYMSYLGEREIGTYMLQFTMMNVRPDPKLPYTEVIMSVKTLPVRLYIDQDTLMFLGRFFKFKDNRFNLPVDEPIFVQKLDISPIRLKFDYKPKSMNYSGFKAGQNAELANIFILDSADLSLAKSVVYGVLGFPKLGQALRDIYVPYIQKYQLAGLLSGLTPVKSLINIGEGFKNLVAVPFKDYQNNGQFMKSFQKSSKSFTKTATYELLKLGVKLASGTQAILESSEQYVGGEGNQARRSGKVSSSSKKARRDSNEFHTYKETDEKHNLLQASQKLKKSVHLNEDPHSDRKLYSVMSMDEVLEDEDSESDGLEPSVLVLDPNAGDGNASEDDESLDEEDIELANKIVSLYANQPTTTKEGLKNAYKSLGRNFKTTKKTIAGLSEELRNAEGFQEQLSSIARTSPVVVIRPMIGTTEAIMKTLMGLSNEIDPSYVVENQDKYGSESS</sequence>
<feature type="region of interest" description="Disordered" evidence="13">
    <location>
        <begin position="602"/>
        <end position="646"/>
    </location>
</feature>
<comment type="subcellular location">
    <subcellularLocation>
        <location evidence="1">Endoplasmic reticulum membrane</location>
        <topology evidence="1">Peripheral membrane protein</topology>
    </subcellularLocation>
    <subcellularLocation>
        <location evidence="2">Preautophagosomal structure membrane</location>
        <topology evidence="2">Peripheral membrane protein</topology>
    </subcellularLocation>
</comment>
<keyword evidence="5" id="KW-0813">Transport</keyword>
<accession>A0A2V1AUB5</accession>
<feature type="region of interest" description="Disordered" evidence="13">
    <location>
        <begin position="1406"/>
        <end position="1434"/>
    </location>
</feature>
<feature type="compositionally biased region" description="Low complexity" evidence="13">
    <location>
        <begin position="524"/>
        <end position="539"/>
    </location>
</feature>
<dbReference type="EMBL" id="PKFO01000003">
    <property type="protein sequence ID" value="PVH20511.1"/>
    <property type="molecule type" value="Genomic_DNA"/>
</dbReference>
<evidence type="ECO:0000256" key="1">
    <source>
        <dbReference type="ARBA" id="ARBA00004406"/>
    </source>
</evidence>
<protein>
    <recommendedName>
        <fullName evidence="4">Autophagy-related protein 2</fullName>
    </recommendedName>
</protein>
<dbReference type="OrthoDB" id="18982at2759"/>
<reference evidence="14 15" key="1">
    <citation type="submission" date="2017-12" db="EMBL/GenBank/DDBJ databases">
        <title>Genome Sequence of a Multidrug-Resistant Candida haemulonii Isolate from a Patient with Chronic Leg Ulcers in Israel.</title>
        <authorList>
            <person name="Chow N.A."/>
            <person name="Gade L."/>
            <person name="Batra D."/>
            <person name="Rowe L.A."/>
            <person name="Ben-Ami R."/>
            <person name="Loparev V.N."/>
            <person name="Litvintseva A.P."/>
        </authorList>
    </citation>
    <scope>NUCLEOTIDE SEQUENCE [LARGE SCALE GENOMIC DNA]</scope>
    <source>
        <strain evidence="14 15">B11899</strain>
    </source>
</reference>
<dbReference type="GO" id="GO:0090730">
    <property type="term" value="C:Las1 complex"/>
    <property type="evidence" value="ECO:0007669"/>
    <property type="project" value="InterPro"/>
</dbReference>
<dbReference type="VEuPathDB" id="FungiDB:CXQ85_002303"/>
<keyword evidence="7" id="KW-0072">Autophagy</keyword>
<evidence type="ECO:0000313" key="14">
    <source>
        <dbReference type="EMBL" id="PVH20511.1"/>
    </source>
</evidence>